<gene>
    <name evidence="1" type="ORF">KUCAC02_018149</name>
</gene>
<keyword evidence="2" id="KW-1185">Reference proteome</keyword>
<proteinExistence type="predicted"/>
<comment type="caution">
    <text evidence="1">The sequence shown here is derived from an EMBL/GenBank/DDBJ whole genome shotgun (WGS) entry which is preliminary data.</text>
</comment>
<name>A0ACB9W8G2_CHAAC</name>
<evidence type="ECO:0000313" key="2">
    <source>
        <dbReference type="Proteomes" id="UP001057452"/>
    </source>
</evidence>
<evidence type="ECO:0000313" key="1">
    <source>
        <dbReference type="EMBL" id="KAI4809243.1"/>
    </source>
</evidence>
<dbReference type="EMBL" id="CM043801">
    <property type="protein sequence ID" value="KAI4809243.1"/>
    <property type="molecule type" value="Genomic_DNA"/>
</dbReference>
<sequence length="98" mass="10919">MPDLGQASQPEILQVCSLTSTWDRMCYLSTLFSLAGRPTLCLPYYGNHDSHDLINESSYRAEHNDSNQSQKAEGLSTNQRISSPPPTMLALQIASECW</sequence>
<dbReference type="Proteomes" id="UP001057452">
    <property type="component" value="Chromosome 17"/>
</dbReference>
<protein>
    <submittedName>
        <fullName evidence="1">Uncharacterized protein</fullName>
    </submittedName>
</protein>
<organism evidence="1 2">
    <name type="scientific">Chaenocephalus aceratus</name>
    <name type="common">Blackfin icefish</name>
    <name type="synonym">Chaenichthys aceratus</name>
    <dbReference type="NCBI Taxonomy" id="36190"/>
    <lineage>
        <taxon>Eukaryota</taxon>
        <taxon>Metazoa</taxon>
        <taxon>Chordata</taxon>
        <taxon>Craniata</taxon>
        <taxon>Vertebrata</taxon>
        <taxon>Euteleostomi</taxon>
        <taxon>Actinopterygii</taxon>
        <taxon>Neopterygii</taxon>
        <taxon>Teleostei</taxon>
        <taxon>Neoteleostei</taxon>
        <taxon>Acanthomorphata</taxon>
        <taxon>Eupercaria</taxon>
        <taxon>Perciformes</taxon>
        <taxon>Notothenioidei</taxon>
        <taxon>Channichthyidae</taxon>
        <taxon>Chaenocephalus</taxon>
    </lineage>
</organism>
<accession>A0ACB9W8G2</accession>
<reference evidence="1" key="1">
    <citation type="submission" date="2022-05" db="EMBL/GenBank/DDBJ databases">
        <title>Chromosome-level genome of Chaenocephalus aceratus.</title>
        <authorList>
            <person name="Park H."/>
        </authorList>
    </citation>
    <scope>NUCLEOTIDE SEQUENCE</scope>
    <source>
        <strain evidence="1">KU_202001</strain>
    </source>
</reference>